<dbReference type="Pfam" id="PF00401">
    <property type="entry name" value="ATP-synt_DE"/>
    <property type="match status" value="1"/>
</dbReference>
<reference evidence="12" key="1">
    <citation type="journal article" date="2014" name="RNA">
        <title>Chloroplast RNA editing going extreme: more than 3400 events of C-to-U editing in the chloroplast transcriptome of the lycophyte Selaginella uncinata.</title>
        <authorList>
            <person name="Oldenkott B."/>
            <person name="Yamaguchi K."/>
            <person name="Tsuji-Tsukinoki S."/>
            <person name="Knie N."/>
            <person name="Knoop V."/>
        </authorList>
    </citation>
    <scope>NUCLEOTIDE SEQUENCE</scope>
</reference>
<geneLocation type="chloroplast" evidence="12"/>
<dbReference type="InterPro" id="IPR001469">
    <property type="entry name" value="ATP_synth_F1_dsu/esu"/>
</dbReference>
<evidence type="ECO:0000313" key="12">
    <source>
        <dbReference type="EMBL" id="AKI29300.1"/>
    </source>
</evidence>
<evidence type="ECO:0000256" key="2">
    <source>
        <dbReference type="ARBA" id="ARBA00005712"/>
    </source>
</evidence>
<comment type="subunit">
    <text evidence="8 9">F-type ATPases have 2 components, CF(1) - the catalytic core - and CF(0) - the membrane proton channel. CF(1) has five subunits: alpha(3), beta(3), gamma(1), delta(1), epsilon(1). CF(0) has three main subunits: a, b and c.</text>
</comment>
<accession>A0A0G2UF98</accession>
<comment type="subcellular location">
    <subcellularLocation>
        <location evidence="1">Membrane</location>
        <topology evidence="1">Peripheral membrane protein</topology>
    </subcellularLocation>
    <subcellularLocation>
        <location evidence="8">Plastid</location>
        <location evidence="8">Chloroplast thylakoid membrane</location>
        <topology evidence="8">Peripheral membrane protein</topology>
    </subcellularLocation>
</comment>
<keyword evidence="5 8" id="KW-0472">Membrane</keyword>
<dbReference type="PANTHER" id="PTHR13822">
    <property type="entry name" value="ATP SYNTHASE DELTA/EPSILON CHAIN"/>
    <property type="match status" value="1"/>
</dbReference>
<reference evidence="12" key="2">
    <citation type="submission" date="2015-03" db="EMBL/GenBank/DDBJ databases">
        <authorList>
            <person name="Oldenkott B."/>
            <person name="Yamaguchi K."/>
            <person name="Tsuji-Tsukinoki S."/>
            <person name="Knie N."/>
            <person name="Knoop V."/>
        </authorList>
    </citation>
    <scope>NUCLEOTIDE SEQUENCE</scope>
</reference>
<dbReference type="GO" id="GO:0046933">
    <property type="term" value="F:proton-transporting ATP synthase activity, rotational mechanism"/>
    <property type="evidence" value="ECO:0007669"/>
    <property type="project" value="UniProtKB-UniRule"/>
</dbReference>
<dbReference type="HAMAP" id="MF_00530">
    <property type="entry name" value="ATP_synth_epsil_bac"/>
    <property type="match status" value="1"/>
</dbReference>
<keyword evidence="8 9" id="KW-0793">Thylakoid</keyword>
<evidence type="ECO:0000259" key="11">
    <source>
        <dbReference type="Pfam" id="PF02823"/>
    </source>
</evidence>
<comment type="function">
    <text evidence="8 9">Produces ATP from ADP in the presence of a proton gradient across the membrane.</text>
</comment>
<dbReference type="InterPro" id="IPR020546">
    <property type="entry name" value="ATP_synth_F1_dsu/esu_N"/>
</dbReference>
<dbReference type="Gene3D" id="6.10.140.480">
    <property type="match status" value="1"/>
</dbReference>
<evidence type="ECO:0000256" key="8">
    <source>
        <dbReference type="HAMAP-Rule" id="MF_00530"/>
    </source>
</evidence>
<feature type="domain" description="ATP synthase F1 complex delta/epsilon subunit N-terminal" evidence="11">
    <location>
        <begin position="3"/>
        <end position="81"/>
    </location>
</feature>
<evidence type="ECO:0000256" key="6">
    <source>
        <dbReference type="ARBA" id="ARBA00023196"/>
    </source>
</evidence>
<protein>
    <recommendedName>
        <fullName evidence="8 9">ATP synthase epsilon chain, chloroplastic</fullName>
    </recommendedName>
    <alternativeName>
        <fullName evidence="8">ATP synthase F1 sector epsilon subunit</fullName>
    </alternativeName>
    <alternativeName>
        <fullName evidence="8">F-ATPase epsilon subunit</fullName>
    </alternativeName>
</protein>
<name>A0A0G2UF98_SELUN</name>
<dbReference type="EMBL" id="KR028110">
    <property type="protein sequence ID" value="AKI29300.1"/>
    <property type="molecule type" value="mRNA"/>
</dbReference>
<dbReference type="PANTHER" id="PTHR13822:SF10">
    <property type="entry name" value="ATP SYNTHASE EPSILON CHAIN, CHLOROPLASTIC"/>
    <property type="match status" value="1"/>
</dbReference>
<feature type="domain" description="ATP synthase epsilon subunit C-terminal" evidence="10">
    <location>
        <begin position="86"/>
        <end position="129"/>
    </location>
</feature>
<dbReference type="AlphaFoldDB" id="A0A0G2UF98"/>
<keyword evidence="12" id="KW-0150">Chloroplast</keyword>
<dbReference type="InterPro" id="IPR036771">
    <property type="entry name" value="ATPsynth_dsu/esu_N"/>
</dbReference>
<keyword evidence="8 9" id="KW-0375">Hydrogen ion transport</keyword>
<dbReference type="NCBIfam" id="TIGR01216">
    <property type="entry name" value="ATP_synt_epsi"/>
    <property type="match status" value="1"/>
</dbReference>
<dbReference type="GO" id="GO:0009535">
    <property type="term" value="C:chloroplast thylakoid membrane"/>
    <property type="evidence" value="ECO:0007669"/>
    <property type="project" value="UniProtKB-SubCell"/>
</dbReference>
<proteinExistence type="evidence at transcript level"/>
<keyword evidence="3 8" id="KW-0813">Transport</keyword>
<comment type="similarity">
    <text evidence="2 8 9">Belongs to the ATPase epsilon chain family.</text>
</comment>
<keyword evidence="4 8" id="KW-0406">Ion transport</keyword>
<dbReference type="SUPFAM" id="SSF51344">
    <property type="entry name" value="Epsilon subunit of F1F0-ATP synthase N-terminal domain"/>
    <property type="match status" value="1"/>
</dbReference>
<dbReference type="CDD" id="cd12152">
    <property type="entry name" value="F1-ATPase_delta"/>
    <property type="match status" value="1"/>
</dbReference>
<evidence type="ECO:0000256" key="9">
    <source>
        <dbReference type="RuleBase" id="RU003655"/>
    </source>
</evidence>
<keyword evidence="6 8" id="KW-0139">CF(1)</keyword>
<dbReference type="GO" id="GO:0005524">
    <property type="term" value="F:ATP binding"/>
    <property type="evidence" value="ECO:0007669"/>
    <property type="project" value="UniProtKB-UniRule"/>
</dbReference>
<evidence type="ECO:0000256" key="1">
    <source>
        <dbReference type="ARBA" id="ARBA00004170"/>
    </source>
</evidence>
<dbReference type="GO" id="GO:0045259">
    <property type="term" value="C:proton-transporting ATP synthase complex"/>
    <property type="evidence" value="ECO:0007669"/>
    <property type="project" value="UniProtKB-KW"/>
</dbReference>
<dbReference type="Gene3D" id="2.60.15.10">
    <property type="entry name" value="F0F1 ATP synthase delta/epsilon subunit, N-terminal"/>
    <property type="match status" value="1"/>
</dbReference>
<evidence type="ECO:0000256" key="4">
    <source>
        <dbReference type="ARBA" id="ARBA00023065"/>
    </source>
</evidence>
<evidence type="ECO:0000256" key="3">
    <source>
        <dbReference type="ARBA" id="ARBA00022448"/>
    </source>
</evidence>
<evidence type="ECO:0000256" key="7">
    <source>
        <dbReference type="ARBA" id="ARBA00023310"/>
    </source>
</evidence>
<gene>
    <name evidence="8 12" type="primary">atpE</name>
</gene>
<dbReference type="InterPro" id="IPR020547">
    <property type="entry name" value="ATP_synth_F1_esu_C"/>
</dbReference>
<sequence>MTLNLRVMTPNQVVRNSEAQEVILSTSSGQIGVLSNHAPLLAALDIGTLKIRIDGQWSILALMGGFAVVDENRVTVLANEADEAVNIDPQQAREVYLRARAELAQAKGGKQTIEANLAFRRAKARLDAVAALAPERTGPPRGMTQ</sequence>
<organism evidence="12">
    <name type="scientific">Selaginella uncinata</name>
    <name type="common">Blue spike-moss</name>
    <name type="synonym">Lycopodium uncinatum</name>
    <dbReference type="NCBI Taxonomy" id="307165"/>
    <lineage>
        <taxon>Eukaryota</taxon>
        <taxon>Viridiplantae</taxon>
        <taxon>Streptophyta</taxon>
        <taxon>Embryophyta</taxon>
        <taxon>Tracheophyta</taxon>
        <taxon>Lycopodiopsida</taxon>
        <taxon>Selaginellales</taxon>
        <taxon>Selaginellaceae</taxon>
        <taxon>Selaginella</taxon>
    </lineage>
</organism>
<evidence type="ECO:0000259" key="10">
    <source>
        <dbReference type="Pfam" id="PF00401"/>
    </source>
</evidence>
<dbReference type="Pfam" id="PF02823">
    <property type="entry name" value="ATP-synt_DE_N"/>
    <property type="match status" value="1"/>
</dbReference>
<keyword evidence="7 8" id="KW-0066">ATP synthesis</keyword>
<evidence type="ECO:0000256" key="5">
    <source>
        <dbReference type="ARBA" id="ARBA00023136"/>
    </source>
</evidence>
<keyword evidence="9 12" id="KW-0934">Plastid</keyword>